<dbReference type="GeneID" id="26378736"/>
<keyword evidence="1" id="KW-0934">Plastid</keyword>
<dbReference type="AlphaFoldDB" id="A0A0S2LNV8"/>
<protein>
    <submittedName>
        <fullName evidence="1">Putative GIY-YIG homing endonuclease</fullName>
    </submittedName>
</protein>
<sequence length="306" mass="33771">MELSLFNPALFSIIKLPLTLLVPDLEGKLILTDSATQAQIVSAAINCIDQIIEQVRCGNFPLQSFSLLKDCSGELPAMPGIYIIIRRCSPSSIPQFYIGGGSCLVQRKGEHNYAFSSFTPQATHPKIASAFREDLLESGDYSSTFYFIPILIFNRNILPESLTNAEIQVQLEKGIENALIEHYRAQKGVQLYNTVEGSSKFQPNNTLGGSPNSGSADKAVLLLPKEHAWQTVSAAAACLGCSTKSIRNYITEGHLAYISYEQYLSLDCKKTDRELHKGCSSEQLAKMYEHERALLENAKNAKKANK</sequence>
<organism evidence="1">
    <name type="scientific">Hafniomonas laevis</name>
    <dbReference type="NCBI Taxonomy" id="436124"/>
    <lineage>
        <taxon>Eukaryota</taxon>
        <taxon>Viridiplantae</taxon>
        <taxon>Chlorophyta</taxon>
        <taxon>core chlorophytes</taxon>
        <taxon>Chlorophyceae</taxon>
        <taxon>CS clade</taxon>
        <taxon>Chlamydomonadales</taxon>
        <taxon>Dunaliellaceae</taxon>
        <taxon>Hafniomonas</taxon>
    </lineage>
</organism>
<dbReference type="RefSeq" id="YP_009184963.1">
    <property type="nucleotide sequence ID" value="NC_028583.1"/>
</dbReference>
<evidence type="ECO:0000313" key="1">
    <source>
        <dbReference type="EMBL" id="ALO63085.1"/>
    </source>
</evidence>
<gene>
    <name evidence="1" type="primary">orf306</name>
</gene>
<dbReference type="GO" id="GO:0004519">
    <property type="term" value="F:endonuclease activity"/>
    <property type="evidence" value="ECO:0007669"/>
    <property type="project" value="UniProtKB-KW"/>
</dbReference>
<keyword evidence="1" id="KW-0540">Nuclease</keyword>
<geneLocation type="chloroplast" evidence="1"/>
<proteinExistence type="predicted"/>
<dbReference type="EMBL" id="KT625415">
    <property type="protein sequence ID" value="ALO63085.1"/>
    <property type="molecule type" value="Genomic_DNA"/>
</dbReference>
<accession>A0A0S2LNV8</accession>
<reference evidence="1" key="1">
    <citation type="journal article" date="2015" name="BMC Evol. Biol.">
        <title>Chloroplast phylogenomic analysis of chlorophyte green algae identifies a novel lineage sister to the Sphaeropleales (Chlorophyceae).</title>
        <authorList>
            <person name="Lemieux C."/>
            <person name="Vincent A.T."/>
            <person name="Labarre A."/>
            <person name="Otis C."/>
            <person name="Turmel M."/>
        </authorList>
    </citation>
    <scope>NUCLEOTIDE SEQUENCE</scope>
</reference>
<keyword evidence="1" id="KW-0150">Chloroplast</keyword>
<keyword evidence="1" id="KW-0378">Hydrolase</keyword>
<name>A0A0S2LNV8_9CHLO</name>
<keyword evidence="1" id="KW-0255">Endonuclease</keyword>